<protein>
    <submittedName>
        <fullName evidence="6">Cysteine proteinase inhibitor 5</fullName>
    </submittedName>
</protein>
<keyword evidence="3" id="KW-0789">Thiol protease inhibitor</keyword>
<evidence type="ECO:0000256" key="1">
    <source>
        <dbReference type="ARBA" id="ARBA00007233"/>
    </source>
</evidence>
<dbReference type="Pfam" id="PF16845">
    <property type="entry name" value="SQAPI"/>
    <property type="match status" value="1"/>
</dbReference>
<evidence type="ECO:0000313" key="7">
    <source>
        <dbReference type="Proteomes" id="UP000797356"/>
    </source>
</evidence>
<dbReference type="PANTHER" id="PTHR47373">
    <property type="entry name" value="CYSTEINE PROTEINASE INHIBITOR 2"/>
    <property type="match status" value="1"/>
</dbReference>
<name>A0A8K0MX64_COCNU</name>
<organism evidence="6 7">
    <name type="scientific">Cocos nucifera</name>
    <name type="common">Coconut palm</name>
    <dbReference type="NCBI Taxonomy" id="13894"/>
    <lineage>
        <taxon>Eukaryota</taxon>
        <taxon>Viridiplantae</taxon>
        <taxon>Streptophyta</taxon>
        <taxon>Embryophyta</taxon>
        <taxon>Tracheophyta</taxon>
        <taxon>Spermatophyta</taxon>
        <taxon>Magnoliopsida</taxon>
        <taxon>Liliopsida</taxon>
        <taxon>Arecaceae</taxon>
        <taxon>Arecoideae</taxon>
        <taxon>Cocoseae</taxon>
        <taxon>Attaleinae</taxon>
        <taxon>Cocos</taxon>
    </lineage>
</organism>
<dbReference type="Gene3D" id="3.10.450.10">
    <property type="match status" value="1"/>
</dbReference>
<evidence type="ECO:0000256" key="3">
    <source>
        <dbReference type="ARBA" id="ARBA00022704"/>
    </source>
</evidence>
<dbReference type="EMBL" id="CM017873">
    <property type="protein sequence ID" value="KAG1330859.1"/>
    <property type="molecule type" value="Genomic_DNA"/>
</dbReference>
<feature type="chain" id="PRO_5035477358" evidence="4">
    <location>
        <begin position="22"/>
        <end position="129"/>
    </location>
</feature>
<dbReference type="InterPro" id="IPR018073">
    <property type="entry name" value="Prot_inh_cystat_CS"/>
</dbReference>
<keyword evidence="2" id="KW-0646">Protease inhibitor</keyword>
<dbReference type="SUPFAM" id="SSF54403">
    <property type="entry name" value="Cystatin/monellin"/>
    <property type="match status" value="1"/>
</dbReference>
<dbReference type="SMART" id="SM00043">
    <property type="entry name" value="CY"/>
    <property type="match status" value="1"/>
</dbReference>
<comment type="caution">
    <text evidence="6">The sequence shown here is derived from an EMBL/GenBank/DDBJ whole genome shotgun (WGS) entry which is preliminary data.</text>
</comment>
<reference evidence="6" key="1">
    <citation type="journal article" date="2017" name="Gigascience">
        <title>The genome draft of coconut (Cocos nucifera).</title>
        <authorList>
            <person name="Xiao Y."/>
            <person name="Xu P."/>
            <person name="Fan H."/>
            <person name="Baudouin L."/>
            <person name="Xia W."/>
            <person name="Bocs S."/>
            <person name="Xu J."/>
            <person name="Li Q."/>
            <person name="Guo A."/>
            <person name="Zhou L."/>
            <person name="Li J."/>
            <person name="Wu Y."/>
            <person name="Ma Z."/>
            <person name="Armero A."/>
            <person name="Issali A.E."/>
            <person name="Liu N."/>
            <person name="Peng M."/>
            <person name="Yang Y."/>
        </authorList>
    </citation>
    <scope>NUCLEOTIDE SEQUENCE</scope>
    <source>
        <tissue evidence="6">Spear leaf of Hainan Tall coconut</tissue>
    </source>
</reference>
<feature type="domain" description="Cystatin" evidence="5">
    <location>
        <begin position="30"/>
        <end position="126"/>
    </location>
</feature>
<evidence type="ECO:0000259" key="5">
    <source>
        <dbReference type="SMART" id="SM00043"/>
    </source>
</evidence>
<dbReference type="GO" id="GO:0004869">
    <property type="term" value="F:cysteine-type endopeptidase inhibitor activity"/>
    <property type="evidence" value="ECO:0007669"/>
    <property type="project" value="UniProtKB-KW"/>
</dbReference>
<reference evidence="6" key="2">
    <citation type="submission" date="2019-07" db="EMBL/GenBank/DDBJ databases">
        <authorList>
            <person name="Yang Y."/>
            <person name="Bocs S."/>
            <person name="Baudouin L."/>
        </authorList>
    </citation>
    <scope>NUCLEOTIDE SEQUENCE</scope>
    <source>
        <tissue evidence="6">Spear leaf of Hainan Tall coconut</tissue>
    </source>
</reference>
<dbReference type="AlphaFoldDB" id="A0A8K0MX64"/>
<dbReference type="PROSITE" id="PS00287">
    <property type="entry name" value="CYSTATIN"/>
    <property type="match status" value="1"/>
</dbReference>
<evidence type="ECO:0000256" key="2">
    <source>
        <dbReference type="ARBA" id="ARBA00022690"/>
    </source>
</evidence>
<proteinExistence type="inferred from homology"/>
<feature type="signal peptide" evidence="4">
    <location>
        <begin position="1"/>
        <end position="21"/>
    </location>
</feature>
<dbReference type="Proteomes" id="UP000797356">
    <property type="component" value="Chromosome 2"/>
</dbReference>
<dbReference type="CDD" id="cd00042">
    <property type="entry name" value="CY"/>
    <property type="match status" value="1"/>
</dbReference>
<comment type="similarity">
    <text evidence="1">Belongs to the cystatin family. Phytocystatin subfamily.</text>
</comment>
<keyword evidence="4" id="KW-0732">Signal</keyword>
<evidence type="ECO:0000256" key="4">
    <source>
        <dbReference type="SAM" id="SignalP"/>
    </source>
</evidence>
<keyword evidence="7" id="KW-1185">Reference proteome</keyword>
<dbReference type="PANTHER" id="PTHR47373:SF1">
    <property type="entry name" value="CYSTEINE PROTEINASE INHIBITOR 2"/>
    <property type="match status" value="1"/>
</dbReference>
<dbReference type="OrthoDB" id="1908104at2759"/>
<dbReference type="InterPro" id="IPR000010">
    <property type="entry name" value="Cystatin_dom"/>
</dbReference>
<evidence type="ECO:0000313" key="6">
    <source>
        <dbReference type="EMBL" id="KAG1330859.1"/>
    </source>
</evidence>
<gene>
    <name evidence="6" type="ORF">COCNU_02G008270</name>
</gene>
<sequence length="129" mass="14194">MASSSCRILFFLLAVASSSTAFQLVGGGGRKVGGRTEVPHVESNKEVQDLGLFCVEEYNHRLRGGRRAGSEALTFLRVVAAERQVVSGIKYYLKISARDGRERTFDAIVVVKPWLKSRSLLSFTPSAHH</sequence>
<dbReference type="InterPro" id="IPR046350">
    <property type="entry name" value="Cystatin_sf"/>
</dbReference>
<accession>A0A8K0MX64</accession>